<evidence type="ECO:0000313" key="1">
    <source>
        <dbReference type="EMBL" id="MDC4241663.1"/>
    </source>
</evidence>
<dbReference type="Proteomes" id="UP001141183">
    <property type="component" value="Unassembled WGS sequence"/>
</dbReference>
<dbReference type="AlphaFoldDB" id="A0A9X3XMJ0"/>
<name>A0A9X3XMJ0_9CLOT</name>
<dbReference type="RefSeq" id="WP_157453676.1">
    <property type="nucleotide sequence ID" value="NZ_JAMRYU010000018.1"/>
</dbReference>
<organism evidence="1 2">
    <name type="scientific">Clostridium tertium</name>
    <dbReference type="NCBI Taxonomy" id="1559"/>
    <lineage>
        <taxon>Bacteria</taxon>
        <taxon>Bacillati</taxon>
        <taxon>Bacillota</taxon>
        <taxon>Clostridia</taxon>
        <taxon>Eubacteriales</taxon>
        <taxon>Clostridiaceae</taxon>
        <taxon>Clostridium</taxon>
    </lineage>
</organism>
<dbReference type="EMBL" id="JAMRYU010000018">
    <property type="protein sequence ID" value="MDC4241663.1"/>
    <property type="molecule type" value="Genomic_DNA"/>
</dbReference>
<gene>
    <name evidence="1" type="ORF">NE398_16120</name>
</gene>
<sequence>MKKIGISFKDTEIELYEFVKGKLSPSIYIKELIKKDMENKETNKKDKIEFDF</sequence>
<accession>A0A9X3XMJ0</accession>
<comment type="caution">
    <text evidence="1">The sequence shown here is derived from an EMBL/GenBank/DDBJ whole genome shotgun (WGS) entry which is preliminary data.</text>
</comment>
<keyword evidence="2" id="KW-1185">Reference proteome</keyword>
<proteinExistence type="predicted"/>
<reference evidence="1" key="1">
    <citation type="submission" date="2022-05" db="EMBL/GenBank/DDBJ databases">
        <title>Draft genome sequence of Clostridium tertium strain CP3 isolated from Peru.</title>
        <authorList>
            <person name="Hurtado R."/>
            <person name="Lima L."/>
            <person name="Sousa T."/>
            <person name="Jaiswal A.K."/>
            <person name="Tiwari S."/>
            <person name="Maturrano L."/>
            <person name="Brenig B."/>
            <person name="Azevedo V."/>
        </authorList>
    </citation>
    <scope>NUCLEOTIDE SEQUENCE</scope>
    <source>
        <strain evidence="1">CP3</strain>
    </source>
</reference>
<evidence type="ECO:0000313" key="2">
    <source>
        <dbReference type="Proteomes" id="UP001141183"/>
    </source>
</evidence>
<protein>
    <submittedName>
        <fullName evidence="1">Uncharacterized protein</fullName>
    </submittedName>
</protein>